<keyword evidence="6" id="KW-0411">Iron-sulfur</keyword>
<organism evidence="9 10">
    <name type="scientific">Aneurinibacillus migulanus</name>
    <name type="common">Bacillus migulanus</name>
    <dbReference type="NCBI Taxonomy" id="47500"/>
    <lineage>
        <taxon>Bacteria</taxon>
        <taxon>Bacillati</taxon>
        <taxon>Bacillota</taxon>
        <taxon>Bacilli</taxon>
        <taxon>Bacillales</taxon>
        <taxon>Paenibacillaceae</taxon>
        <taxon>Aneurinibacillus group</taxon>
        <taxon>Aneurinibacillus</taxon>
    </lineage>
</organism>
<dbReference type="Gene3D" id="3.20.20.70">
    <property type="entry name" value="Aldolase class I"/>
    <property type="match status" value="1"/>
</dbReference>
<dbReference type="SFLD" id="SFLDG01067">
    <property type="entry name" value="SPASM/twitch_domain_containing"/>
    <property type="match status" value="1"/>
</dbReference>
<dbReference type="Proteomes" id="UP000182836">
    <property type="component" value="Unassembled WGS sequence"/>
</dbReference>
<dbReference type="PROSITE" id="PS51918">
    <property type="entry name" value="RADICAL_SAM"/>
    <property type="match status" value="1"/>
</dbReference>
<sequence length="177" mass="19732">MNKLIDRFGRVHDYLRISVTDRCNLRCVYCMPAEGMEFEPSENILRYEEIAEVVAAVAKMGVRKLRLTGGEPLVRKEIETLIAMLSGIPGIEDIALTTNAIFLAQKAEALKEAGVTRVNISLDSLKSERFAYITRGGSLKRVMDGLEAALRVGFAPVKLNVVLMQGQNDDEIEDFIR</sequence>
<keyword evidence="7" id="KW-0501">Molybdenum cofactor biosynthesis</keyword>
<dbReference type="SFLD" id="SFLDG01386">
    <property type="entry name" value="main_SPASM_domain-containing"/>
    <property type="match status" value="1"/>
</dbReference>
<evidence type="ECO:0000256" key="4">
    <source>
        <dbReference type="ARBA" id="ARBA00022723"/>
    </source>
</evidence>
<evidence type="ECO:0000259" key="8">
    <source>
        <dbReference type="PROSITE" id="PS51918"/>
    </source>
</evidence>
<dbReference type="Pfam" id="PF04055">
    <property type="entry name" value="Radical_SAM"/>
    <property type="match status" value="1"/>
</dbReference>
<dbReference type="SFLD" id="SFLDS00029">
    <property type="entry name" value="Radical_SAM"/>
    <property type="match status" value="1"/>
</dbReference>
<dbReference type="GO" id="GO:0046872">
    <property type="term" value="F:metal ion binding"/>
    <property type="evidence" value="ECO:0007669"/>
    <property type="project" value="UniProtKB-KW"/>
</dbReference>
<dbReference type="CDD" id="cd01335">
    <property type="entry name" value="Radical_SAM"/>
    <property type="match status" value="1"/>
</dbReference>
<keyword evidence="2" id="KW-0004">4Fe-4S</keyword>
<evidence type="ECO:0000256" key="6">
    <source>
        <dbReference type="ARBA" id="ARBA00023014"/>
    </source>
</evidence>
<protein>
    <submittedName>
        <fullName evidence="9">4Fe-4S single cluster domain-containing protein</fullName>
    </submittedName>
</protein>
<dbReference type="InterPro" id="IPR050105">
    <property type="entry name" value="MoCo_biosynth_MoaA/MoaC"/>
</dbReference>
<dbReference type="RefSeq" id="WP_139188943.1">
    <property type="nucleotide sequence ID" value="NZ_FNED01000010.1"/>
</dbReference>
<evidence type="ECO:0000313" key="9">
    <source>
        <dbReference type="EMBL" id="SDJ02707.1"/>
    </source>
</evidence>
<keyword evidence="3" id="KW-0949">S-adenosyl-L-methionine</keyword>
<proteinExistence type="predicted"/>
<feature type="non-terminal residue" evidence="9">
    <location>
        <position position="177"/>
    </location>
</feature>
<dbReference type="GO" id="GO:0006777">
    <property type="term" value="P:Mo-molybdopterin cofactor biosynthetic process"/>
    <property type="evidence" value="ECO:0007669"/>
    <property type="project" value="UniProtKB-KW"/>
</dbReference>
<dbReference type="InterPro" id="IPR007197">
    <property type="entry name" value="rSAM"/>
</dbReference>
<accession>A0A1G8QDB7</accession>
<evidence type="ECO:0000256" key="1">
    <source>
        <dbReference type="ARBA" id="ARBA00001966"/>
    </source>
</evidence>
<reference evidence="9 10" key="1">
    <citation type="submission" date="2016-10" db="EMBL/GenBank/DDBJ databases">
        <authorList>
            <person name="de Groot N.N."/>
        </authorList>
    </citation>
    <scope>NUCLEOTIDE SEQUENCE [LARGE SCALE GENOMIC DNA]</scope>
    <source>
        <strain evidence="9 10">DSM 2895</strain>
    </source>
</reference>
<dbReference type="InterPro" id="IPR000385">
    <property type="entry name" value="MoaA_NifB_PqqE_Fe-S-bd_CS"/>
</dbReference>
<dbReference type="GO" id="GO:0061798">
    <property type="term" value="F:GTP 3',8'-cyclase activity"/>
    <property type="evidence" value="ECO:0007669"/>
    <property type="project" value="TreeGrafter"/>
</dbReference>
<dbReference type="EMBL" id="FNED01000010">
    <property type="protein sequence ID" value="SDJ02707.1"/>
    <property type="molecule type" value="Genomic_DNA"/>
</dbReference>
<name>A0A1G8QDB7_ANEMI</name>
<feature type="domain" description="Radical SAM core" evidence="8">
    <location>
        <begin position="7"/>
        <end position="177"/>
    </location>
</feature>
<evidence type="ECO:0000313" key="10">
    <source>
        <dbReference type="Proteomes" id="UP000182836"/>
    </source>
</evidence>
<evidence type="ECO:0000256" key="3">
    <source>
        <dbReference type="ARBA" id="ARBA00022691"/>
    </source>
</evidence>
<dbReference type="AlphaFoldDB" id="A0A1G8QDB7"/>
<evidence type="ECO:0000256" key="2">
    <source>
        <dbReference type="ARBA" id="ARBA00022485"/>
    </source>
</evidence>
<dbReference type="InterPro" id="IPR058240">
    <property type="entry name" value="rSAM_sf"/>
</dbReference>
<dbReference type="SUPFAM" id="SSF102114">
    <property type="entry name" value="Radical SAM enzymes"/>
    <property type="match status" value="1"/>
</dbReference>
<dbReference type="PANTHER" id="PTHR22960">
    <property type="entry name" value="MOLYBDOPTERIN COFACTOR SYNTHESIS PROTEIN A"/>
    <property type="match status" value="1"/>
</dbReference>
<comment type="cofactor">
    <cofactor evidence="1">
        <name>[4Fe-4S] cluster</name>
        <dbReference type="ChEBI" id="CHEBI:49883"/>
    </cofactor>
</comment>
<dbReference type="PANTHER" id="PTHR22960:SF0">
    <property type="entry name" value="MOLYBDENUM COFACTOR BIOSYNTHESIS PROTEIN 1"/>
    <property type="match status" value="1"/>
</dbReference>
<dbReference type="GO" id="GO:0061799">
    <property type="term" value="F:cyclic pyranopterin monophosphate synthase activity"/>
    <property type="evidence" value="ECO:0007669"/>
    <property type="project" value="TreeGrafter"/>
</dbReference>
<dbReference type="GO" id="GO:0051539">
    <property type="term" value="F:4 iron, 4 sulfur cluster binding"/>
    <property type="evidence" value="ECO:0007669"/>
    <property type="project" value="UniProtKB-KW"/>
</dbReference>
<dbReference type="PROSITE" id="PS01305">
    <property type="entry name" value="MOAA_NIFB_PQQE"/>
    <property type="match status" value="1"/>
</dbReference>
<evidence type="ECO:0000256" key="7">
    <source>
        <dbReference type="ARBA" id="ARBA00023150"/>
    </source>
</evidence>
<keyword evidence="4" id="KW-0479">Metal-binding</keyword>
<dbReference type="InterPro" id="IPR013785">
    <property type="entry name" value="Aldolase_TIM"/>
</dbReference>
<keyword evidence="5" id="KW-0408">Iron</keyword>
<gene>
    <name evidence="9" type="ORF">SAMN04487909_110170</name>
</gene>
<evidence type="ECO:0000256" key="5">
    <source>
        <dbReference type="ARBA" id="ARBA00023004"/>
    </source>
</evidence>